<proteinExistence type="predicted"/>
<dbReference type="EMBL" id="CAADFD010000017">
    <property type="protein sequence ID" value="VFJ54075.1"/>
    <property type="molecule type" value="Genomic_DNA"/>
</dbReference>
<keyword evidence="1" id="KW-1133">Transmembrane helix</keyword>
<protein>
    <submittedName>
        <fullName evidence="2">Uncharacterized protein</fullName>
    </submittedName>
</protein>
<feature type="transmembrane region" description="Helical" evidence="1">
    <location>
        <begin position="110"/>
        <end position="134"/>
    </location>
</feature>
<reference evidence="2" key="1">
    <citation type="submission" date="2019-02" db="EMBL/GenBank/DDBJ databases">
        <authorList>
            <person name="Gruber-Vodicka R. H."/>
            <person name="Seah K. B. B."/>
        </authorList>
    </citation>
    <scope>NUCLEOTIDE SEQUENCE</scope>
    <source>
        <strain evidence="2">BECK_BZ106</strain>
    </source>
</reference>
<organism evidence="2">
    <name type="scientific">Candidatus Kentrum sp. FW</name>
    <dbReference type="NCBI Taxonomy" id="2126338"/>
    <lineage>
        <taxon>Bacteria</taxon>
        <taxon>Pseudomonadati</taxon>
        <taxon>Pseudomonadota</taxon>
        <taxon>Gammaproteobacteria</taxon>
        <taxon>Candidatus Kentrum</taxon>
    </lineage>
</organism>
<gene>
    <name evidence="2" type="ORF">BECKFW1821B_GA0114236_10176</name>
</gene>
<accession>A0A450SKL7</accession>
<feature type="transmembrane region" description="Helical" evidence="1">
    <location>
        <begin position="6"/>
        <end position="26"/>
    </location>
</feature>
<keyword evidence="1" id="KW-0472">Membrane</keyword>
<feature type="transmembrane region" description="Helical" evidence="1">
    <location>
        <begin position="71"/>
        <end position="89"/>
    </location>
</feature>
<sequence length="139" mass="16052">MQLFSQVLDTMLIIGGCVGWLILFWVSDFGKFHKLSLILLALFGNFITVLACLLLITWGWAFYMFDFEHPYWKIIAIVFIVFNGYGLIKRANADQFIGGQEKMESACAEFWFRNINFGLVLGVLSWILILPLIFMDNTH</sequence>
<keyword evidence="1" id="KW-0812">Transmembrane</keyword>
<feature type="transmembrane region" description="Helical" evidence="1">
    <location>
        <begin position="38"/>
        <end position="65"/>
    </location>
</feature>
<evidence type="ECO:0000313" key="2">
    <source>
        <dbReference type="EMBL" id="VFJ54075.1"/>
    </source>
</evidence>
<name>A0A450SKL7_9GAMM</name>
<evidence type="ECO:0000256" key="1">
    <source>
        <dbReference type="SAM" id="Phobius"/>
    </source>
</evidence>
<dbReference type="AlphaFoldDB" id="A0A450SKL7"/>